<dbReference type="InterPro" id="IPR051781">
    <property type="entry name" value="Metallo-dep_Hydrolase"/>
</dbReference>
<dbReference type="SUPFAM" id="SSF51338">
    <property type="entry name" value="Composite domain of metallo-dependent hydrolases"/>
    <property type="match status" value="1"/>
</dbReference>
<dbReference type="Pfam" id="PF01979">
    <property type="entry name" value="Amidohydro_1"/>
    <property type="match status" value="1"/>
</dbReference>
<accession>A0A850PEJ3</accession>
<keyword evidence="1" id="KW-0732">Signal</keyword>
<dbReference type="AlphaFoldDB" id="A0A850PEJ3"/>
<keyword evidence="4" id="KW-1185">Reference proteome</keyword>
<feature type="chain" id="PRO_5033022903" evidence="1">
    <location>
        <begin position="23"/>
        <end position="460"/>
    </location>
</feature>
<comment type="caution">
    <text evidence="3">The sequence shown here is derived from an EMBL/GenBank/DDBJ whole genome shotgun (WGS) entry which is preliminary data.</text>
</comment>
<evidence type="ECO:0000256" key="1">
    <source>
        <dbReference type="SAM" id="SignalP"/>
    </source>
</evidence>
<dbReference type="InterPro" id="IPR011059">
    <property type="entry name" value="Metal-dep_hydrolase_composite"/>
</dbReference>
<organism evidence="3 4">
    <name type="scientific">Ameyamaea chiangmaiensis</name>
    <dbReference type="NCBI Taxonomy" id="442969"/>
    <lineage>
        <taxon>Bacteria</taxon>
        <taxon>Pseudomonadati</taxon>
        <taxon>Pseudomonadota</taxon>
        <taxon>Alphaproteobacteria</taxon>
        <taxon>Acetobacterales</taxon>
        <taxon>Acetobacteraceae</taxon>
        <taxon>Ameyamaea</taxon>
    </lineage>
</organism>
<proteinExistence type="predicted"/>
<dbReference type="EMBL" id="JABXXR010000108">
    <property type="protein sequence ID" value="NVN41283.1"/>
    <property type="molecule type" value="Genomic_DNA"/>
</dbReference>
<dbReference type="GO" id="GO:0016810">
    <property type="term" value="F:hydrolase activity, acting on carbon-nitrogen (but not peptide) bonds"/>
    <property type="evidence" value="ECO:0007669"/>
    <property type="project" value="InterPro"/>
</dbReference>
<dbReference type="InterPro" id="IPR032466">
    <property type="entry name" value="Metal_Hydrolase"/>
</dbReference>
<dbReference type="PANTHER" id="PTHR43135">
    <property type="entry name" value="ALPHA-D-RIBOSE 1-METHYLPHOSPHONATE 5-TRIPHOSPHATE DIPHOSPHATASE"/>
    <property type="match status" value="1"/>
</dbReference>
<dbReference type="SUPFAM" id="SSF51556">
    <property type="entry name" value="Metallo-dependent hydrolases"/>
    <property type="match status" value="1"/>
</dbReference>
<name>A0A850PEJ3_9PROT</name>
<evidence type="ECO:0000313" key="3">
    <source>
        <dbReference type="EMBL" id="NVN41283.1"/>
    </source>
</evidence>
<evidence type="ECO:0000313" key="4">
    <source>
        <dbReference type="Proteomes" id="UP000585665"/>
    </source>
</evidence>
<dbReference type="Gene3D" id="2.30.40.10">
    <property type="entry name" value="Urease, subunit C, domain 1"/>
    <property type="match status" value="2"/>
</dbReference>
<keyword evidence="3" id="KW-0378">Hydrolase</keyword>
<reference evidence="3 4" key="1">
    <citation type="submission" date="2020-06" db="EMBL/GenBank/DDBJ databases">
        <title>Description of novel acetic acid bacteria.</title>
        <authorList>
            <person name="Sombolestani A."/>
        </authorList>
    </citation>
    <scope>NUCLEOTIDE SEQUENCE [LARGE SCALE GENOMIC DNA]</scope>
    <source>
        <strain evidence="3 4">LMG 27010</strain>
    </source>
</reference>
<dbReference type="Gene3D" id="3.20.20.140">
    <property type="entry name" value="Metal-dependent hydrolases"/>
    <property type="match status" value="2"/>
</dbReference>
<feature type="domain" description="Amidohydrolase-related" evidence="2">
    <location>
        <begin position="84"/>
        <end position="454"/>
    </location>
</feature>
<sequence>MMLRLLACLAASVAGTAAVARAGAPVGPPPVLFTHVRVIDGTGAPAQPDRAVLVENGRIAAITASDPAPPVPAGTTVLNLAGDTMIPGLMSDHSHVGLVQGATVDGGHFTRAVILAALRQYEAYGVTTVTALGVTKSPLFDTLRREQHAGTNAGADLFGVDQGISVPGGAPPDGMMHADPGQILRPATPKDARAAVDRMADEGTDLVKLWVDDFRNGVAGKPGLPIMSPAIWQAAIEEAHARGLRVAVHIHDLRYARLMVAAHADILAHGVRDQPVDQALIDAMKRAGTWYIPTIQLDEASYLYAAEPGLIDQPELAQGLDPALRAEFSDAAWRQKTLNAPLAEASRRAVAMNQQNLVRLVRAGVNVGFGTDSGAMPLRIPGYAEHRELRLYVQAGLTPLEALSLATSRAAALMKLDDRGSIAVGRRADLVILGADPSADITAVDRIEQVWRGGVRGASF</sequence>
<gene>
    <name evidence="3" type="ORF">HUK82_12015</name>
</gene>
<dbReference type="InterPro" id="IPR006680">
    <property type="entry name" value="Amidohydro-rel"/>
</dbReference>
<evidence type="ECO:0000259" key="2">
    <source>
        <dbReference type="Pfam" id="PF01979"/>
    </source>
</evidence>
<feature type="signal peptide" evidence="1">
    <location>
        <begin position="1"/>
        <end position="22"/>
    </location>
</feature>
<dbReference type="PANTHER" id="PTHR43135:SF3">
    <property type="entry name" value="ALPHA-D-RIBOSE 1-METHYLPHOSPHONATE 5-TRIPHOSPHATE DIPHOSPHATASE"/>
    <property type="match status" value="1"/>
</dbReference>
<dbReference type="Proteomes" id="UP000585665">
    <property type="component" value="Unassembled WGS sequence"/>
</dbReference>
<protein>
    <submittedName>
        <fullName evidence="3">Amidohydrolase family protein</fullName>
    </submittedName>
</protein>